<evidence type="ECO:0000313" key="1">
    <source>
        <dbReference type="EMBL" id="MBA0084638.1"/>
    </source>
</evidence>
<dbReference type="GO" id="GO:0005829">
    <property type="term" value="C:cytosol"/>
    <property type="evidence" value="ECO:0007669"/>
    <property type="project" value="TreeGrafter"/>
</dbReference>
<name>A0A7V8NNI9_9BACT</name>
<dbReference type="Gene3D" id="3.40.50.1000">
    <property type="entry name" value="HAD superfamily/HAD-like"/>
    <property type="match status" value="1"/>
</dbReference>
<reference evidence="1" key="1">
    <citation type="submission" date="2020-06" db="EMBL/GenBank/DDBJ databases">
        <title>Legume-microbial interactions unlock mineral nutrients during tropical forest succession.</title>
        <authorList>
            <person name="Epihov D.Z."/>
        </authorList>
    </citation>
    <scope>NUCLEOTIDE SEQUENCE [LARGE SCALE GENOMIC DNA]</scope>
    <source>
        <strain evidence="1">Pan2503</strain>
    </source>
</reference>
<dbReference type="SUPFAM" id="SSF56784">
    <property type="entry name" value="HAD-like"/>
    <property type="match status" value="1"/>
</dbReference>
<keyword evidence="2" id="KW-1185">Reference proteome</keyword>
<comment type="caution">
    <text evidence="1">The sequence shown here is derived from an EMBL/GenBank/DDBJ whole genome shotgun (WGS) entry which is preliminary data.</text>
</comment>
<dbReference type="InterPro" id="IPR023214">
    <property type="entry name" value="HAD_sf"/>
</dbReference>
<gene>
    <name evidence="1" type="ORF">HRJ53_06565</name>
</gene>
<evidence type="ECO:0000313" key="2">
    <source>
        <dbReference type="Proteomes" id="UP000567293"/>
    </source>
</evidence>
<dbReference type="GO" id="GO:0000287">
    <property type="term" value="F:magnesium ion binding"/>
    <property type="evidence" value="ECO:0007669"/>
    <property type="project" value="TreeGrafter"/>
</dbReference>
<organism evidence="1 2">
    <name type="scientific">Candidatus Acidiferrum panamense</name>
    <dbReference type="NCBI Taxonomy" id="2741543"/>
    <lineage>
        <taxon>Bacteria</taxon>
        <taxon>Pseudomonadati</taxon>
        <taxon>Acidobacteriota</taxon>
        <taxon>Terriglobia</taxon>
        <taxon>Candidatus Acidiferrales</taxon>
        <taxon>Candidatus Acidiferrum</taxon>
    </lineage>
</organism>
<dbReference type="EMBL" id="JACDQQ010000647">
    <property type="protein sequence ID" value="MBA0084638.1"/>
    <property type="molecule type" value="Genomic_DNA"/>
</dbReference>
<accession>A0A7V8NNI9</accession>
<proteinExistence type="predicted"/>
<dbReference type="PANTHER" id="PTHR10000">
    <property type="entry name" value="PHOSPHOSERINE PHOSPHATASE"/>
    <property type="match status" value="1"/>
</dbReference>
<dbReference type="Proteomes" id="UP000567293">
    <property type="component" value="Unassembled WGS sequence"/>
</dbReference>
<dbReference type="PANTHER" id="PTHR10000:SF8">
    <property type="entry name" value="HAD SUPERFAMILY HYDROLASE-LIKE, TYPE 3"/>
    <property type="match status" value="1"/>
</dbReference>
<dbReference type="GO" id="GO:0016791">
    <property type="term" value="F:phosphatase activity"/>
    <property type="evidence" value="ECO:0007669"/>
    <property type="project" value="TreeGrafter"/>
</dbReference>
<sequence>MPVRLIALDIDGTLLDSRWQVSEANRNAITEAARRGIEIALVTGRRYD</sequence>
<dbReference type="Pfam" id="PF08282">
    <property type="entry name" value="Hydrolase_3"/>
    <property type="match status" value="1"/>
</dbReference>
<dbReference type="AlphaFoldDB" id="A0A7V8NNI9"/>
<dbReference type="InterPro" id="IPR036412">
    <property type="entry name" value="HAD-like_sf"/>
</dbReference>
<feature type="non-terminal residue" evidence="1">
    <location>
        <position position="48"/>
    </location>
</feature>
<protein>
    <submittedName>
        <fullName evidence="1">HAD family phosphatase</fullName>
    </submittedName>
</protein>